<keyword evidence="3" id="KW-1185">Reference proteome</keyword>
<accession>A0ABN7B456</accession>
<evidence type="ECO:0000313" key="2">
    <source>
        <dbReference type="EMBL" id="BES99206.1"/>
    </source>
</evidence>
<feature type="region of interest" description="Disordered" evidence="1">
    <location>
        <begin position="46"/>
        <end position="74"/>
    </location>
</feature>
<reference evidence="2 3" key="1">
    <citation type="submission" date="2023-09" db="EMBL/GenBank/DDBJ databases">
        <title>Nesidiocoris tenuis whole genome shotgun sequence.</title>
        <authorList>
            <person name="Shibata T."/>
            <person name="Shimoda M."/>
            <person name="Kobayashi T."/>
            <person name="Uehara T."/>
        </authorList>
    </citation>
    <scope>NUCLEOTIDE SEQUENCE [LARGE SCALE GENOMIC DNA]</scope>
    <source>
        <strain evidence="2 3">Japan</strain>
    </source>
</reference>
<sequence>MSHQHEKRIFPGAETGPFLEDKRLKTNIQKRPLGQEMGAFFKTNAQNEASNQAKSEQRIARNAKHDQVKTAFVQ</sequence>
<organism evidence="2 3">
    <name type="scientific">Nesidiocoris tenuis</name>
    <dbReference type="NCBI Taxonomy" id="355587"/>
    <lineage>
        <taxon>Eukaryota</taxon>
        <taxon>Metazoa</taxon>
        <taxon>Ecdysozoa</taxon>
        <taxon>Arthropoda</taxon>
        <taxon>Hexapoda</taxon>
        <taxon>Insecta</taxon>
        <taxon>Pterygota</taxon>
        <taxon>Neoptera</taxon>
        <taxon>Paraneoptera</taxon>
        <taxon>Hemiptera</taxon>
        <taxon>Heteroptera</taxon>
        <taxon>Panheteroptera</taxon>
        <taxon>Cimicomorpha</taxon>
        <taxon>Miridae</taxon>
        <taxon>Dicyphina</taxon>
        <taxon>Nesidiocoris</taxon>
    </lineage>
</organism>
<dbReference type="EMBL" id="AP028918">
    <property type="protein sequence ID" value="BES99206.1"/>
    <property type="molecule type" value="Genomic_DNA"/>
</dbReference>
<name>A0ABN7B456_9HEMI</name>
<dbReference type="Proteomes" id="UP001307889">
    <property type="component" value="Chromosome 10"/>
</dbReference>
<protein>
    <submittedName>
        <fullName evidence="2">Uncharacterized protein</fullName>
    </submittedName>
</protein>
<evidence type="ECO:0000256" key="1">
    <source>
        <dbReference type="SAM" id="MobiDB-lite"/>
    </source>
</evidence>
<evidence type="ECO:0000313" key="3">
    <source>
        <dbReference type="Proteomes" id="UP001307889"/>
    </source>
</evidence>
<feature type="compositionally biased region" description="Basic and acidic residues" evidence="1">
    <location>
        <begin position="55"/>
        <end position="68"/>
    </location>
</feature>
<gene>
    <name evidence="2" type="ORF">NTJ_12023</name>
</gene>
<proteinExistence type="predicted"/>